<reference evidence="1 2" key="1">
    <citation type="journal article" date="2018" name="Genome Announc.">
        <title>Complete genomes of two Megasphaera elsdenii strains, NCIMB 702410 and ATCC 25940.</title>
        <authorList>
            <person name="Hatmaker E.A."/>
            <person name="O'Dell K."/>
            <person name="Riley L.A."/>
            <person name="Klingeman D.M."/>
            <person name="Guss A.M."/>
        </authorList>
    </citation>
    <scope>NUCLEOTIDE SEQUENCE [LARGE SCALE GENOMIC DNA]</scope>
    <source>
        <strain evidence="1 2">NCIMB702410</strain>
    </source>
</reference>
<protein>
    <submittedName>
        <fullName evidence="1">Tetratricopeptide repeat protein</fullName>
    </submittedName>
</protein>
<proteinExistence type="predicted"/>
<dbReference type="SUPFAM" id="SSF48452">
    <property type="entry name" value="TPR-like"/>
    <property type="match status" value="1"/>
</dbReference>
<dbReference type="OrthoDB" id="1623656at2"/>
<dbReference type="AlphaFoldDB" id="A0A2S0M8U4"/>
<dbReference type="RefSeq" id="WP_027895688.1">
    <property type="nucleotide sequence ID" value="NZ_CP027569.1"/>
</dbReference>
<dbReference type="Gene3D" id="1.25.40.10">
    <property type="entry name" value="Tetratricopeptide repeat domain"/>
    <property type="match status" value="1"/>
</dbReference>
<sequence>MDSFAARQACRDGRYDEVLAMYGKAAPDGSWSCWDYYYYAYALRKTKQYRKGREIARAGMIAFPDFTNLHGIYCWCLYYLYIQKFDERTHSPADFRRAVDAILKYSRQEAYSPYALAVWRMVDVLKNKPGQANLMGAYLSRLDPDQLPDQEKTVTLKGRERVIASDRERWYSLMSRILVKEEKYDDCITLCQQALNYFPQLHHDNDIWFSYRIALCQLRQGQVAEGRQRLENLLKYKQHWILYRGLFFASQAEGDSAAMRRYGASAFLAGGEFKGKVNFLVQFAQALENMGGYEKMAYYHYLLARDVRQDQHWKVKAELIAKVDSYAFPEPNRRDLMDGLHQFWMAGKHAGQTCHKGRIERILPGGKAGFLKDREGSQYYFRTSSLYRVRPQEGERVTFYVEDFFETGKEKPAHRAVDIEPVLLYHKS</sequence>
<accession>A0A2S0M8U4</accession>
<name>A0A2S0M8U4_MEGEL</name>
<gene>
    <name evidence="1" type="ORF">C6Y28_09590</name>
</gene>
<organism evidence="1 2">
    <name type="scientific">Megasphaera elsdenii</name>
    <dbReference type="NCBI Taxonomy" id="907"/>
    <lineage>
        <taxon>Bacteria</taxon>
        <taxon>Bacillati</taxon>
        <taxon>Bacillota</taxon>
        <taxon>Negativicutes</taxon>
        <taxon>Veillonellales</taxon>
        <taxon>Veillonellaceae</taxon>
        <taxon>Megasphaera</taxon>
    </lineage>
</organism>
<dbReference type="InterPro" id="IPR011990">
    <property type="entry name" value="TPR-like_helical_dom_sf"/>
</dbReference>
<dbReference type="EMBL" id="CP027569">
    <property type="protein sequence ID" value="AVO27847.1"/>
    <property type="molecule type" value="Genomic_DNA"/>
</dbReference>
<evidence type="ECO:0000313" key="1">
    <source>
        <dbReference type="EMBL" id="AVO27847.1"/>
    </source>
</evidence>
<evidence type="ECO:0000313" key="2">
    <source>
        <dbReference type="Proteomes" id="UP000238358"/>
    </source>
</evidence>
<dbReference type="Proteomes" id="UP000238358">
    <property type="component" value="Chromosome"/>
</dbReference>